<dbReference type="Gramene" id="Ma01_t11730.1">
    <property type="protein sequence ID" value="Ma01_p11730.1"/>
    <property type="gene ID" value="Ma01_g11730"/>
</dbReference>
<keyword evidence="2" id="KW-1185">Reference proteome</keyword>
<dbReference type="InParanoid" id="A0A804HT05"/>
<dbReference type="AlphaFoldDB" id="A0A804HT05"/>
<dbReference type="Proteomes" id="UP000012960">
    <property type="component" value="Unplaced"/>
</dbReference>
<reference evidence="1" key="1">
    <citation type="submission" date="2021-05" db="UniProtKB">
        <authorList>
            <consortium name="EnsemblPlants"/>
        </authorList>
    </citation>
    <scope>IDENTIFICATION</scope>
    <source>
        <strain evidence="1">subsp. malaccensis</strain>
    </source>
</reference>
<proteinExistence type="predicted"/>
<accession>A0A804HT05</accession>
<name>A0A804HT05_MUSAM</name>
<evidence type="ECO:0000313" key="1">
    <source>
        <dbReference type="EnsemblPlants" id="Ma01_p11730.1"/>
    </source>
</evidence>
<protein>
    <submittedName>
        <fullName evidence="1">Uncharacterized protein</fullName>
    </submittedName>
</protein>
<evidence type="ECO:0000313" key="2">
    <source>
        <dbReference type="Proteomes" id="UP000012960"/>
    </source>
</evidence>
<sequence>MYITRTSRTGRTRHGVMRILLTKGL</sequence>
<organism evidence="1 2">
    <name type="scientific">Musa acuminata subsp. malaccensis</name>
    <name type="common">Wild banana</name>
    <name type="synonym">Musa malaccensis</name>
    <dbReference type="NCBI Taxonomy" id="214687"/>
    <lineage>
        <taxon>Eukaryota</taxon>
        <taxon>Viridiplantae</taxon>
        <taxon>Streptophyta</taxon>
        <taxon>Embryophyta</taxon>
        <taxon>Tracheophyta</taxon>
        <taxon>Spermatophyta</taxon>
        <taxon>Magnoliopsida</taxon>
        <taxon>Liliopsida</taxon>
        <taxon>Zingiberales</taxon>
        <taxon>Musaceae</taxon>
        <taxon>Musa</taxon>
    </lineage>
</organism>
<dbReference type="EnsemblPlants" id="Ma01_t11730.1">
    <property type="protein sequence ID" value="Ma01_p11730.1"/>
    <property type="gene ID" value="Ma01_g11730"/>
</dbReference>